<dbReference type="AlphaFoldDB" id="A0A8J6BUT8"/>
<keyword evidence="2" id="KW-1185">Reference proteome</keyword>
<sequence length="83" mass="9596">MWKAWQLRRAIPLRRRLRREPKIRHRGYASNVSELNSNTGSLLKGEICYIGEKKESTSPCNSNVAGSSQENGLIWTNKLKRRV</sequence>
<reference evidence="1" key="1">
    <citation type="journal article" date="2021" name="bioRxiv">
        <title>Whole Genome Assembly and Annotation of Northern Wild Rice, Zizania palustris L., Supports a Whole Genome Duplication in the Zizania Genus.</title>
        <authorList>
            <person name="Haas M."/>
            <person name="Kono T."/>
            <person name="Macchietto M."/>
            <person name="Millas R."/>
            <person name="McGilp L."/>
            <person name="Shao M."/>
            <person name="Duquette J."/>
            <person name="Hirsch C.N."/>
            <person name="Kimball J."/>
        </authorList>
    </citation>
    <scope>NUCLEOTIDE SEQUENCE</scope>
    <source>
        <tissue evidence="1">Fresh leaf tissue</tissue>
    </source>
</reference>
<proteinExistence type="predicted"/>
<protein>
    <submittedName>
        <fullName evidence="1">Uncharacterized protein</fullName>
    </submittedName>
</protein>
<evidence type="ECO:0000313" key="2">
    <source>
        <dbReference type="Proteomes" id="UP000729402"/>
    </source>
</evidence>
<comment type="caution">
    <text evidence="1">The sequence shown here is derived from an EMBL/GenBank/DDBJ whole genome shotgun (WGS) entry which is preliminary data.</text>
</comment>
<evidence type="ECO:0000313" key="1">
    <source>
        <dbReference type="EMBL" id="KAG8097047.1"/>
    </source>
</evidence>
<dbReference type="Proteomes" id="UP000729402">
    <property type="component" value="Unassembled WGS sequence"/>
</dbReference>
<organism evidence="1 2">
    <name type="scientific">Zizania palustris</name>
    <name type="common">Northern wild rice</name>
    <dbReference type="NCBI Taxonomy" id="103762"/>
    <lineage>
        <taxon>Eukaryota</taxon>
        <taxon>Viridiplantae</taxon>
        <taxon>Streptophyta</taxon>
        <taxon>Embryophyta</taxon>
        <taxon>Tracheophyta</taxon>
        <taxon>Spermatophyta</taxon>
        <taxon>Magnoliopsida</taxon>
        <taxon>Liliopsida</taxon>
        <taxon>Poales</taxon>
        <taxon>Poaceae</taxon>
        <taxon>BOP clade</taxon>
        <taxon>Oryzoideae</taxon>
        <taxon>Oryzeae</taxon>
        <taxon>Zizaniinae</taxon>
        <taxon>Zizania</taxon>
    </lineage>
</organism>
<accession>A0A8J6BUT8</accession>
<reference evidence="1" key="2">
    <citation type="submission" date="2021-02" db="EMBL/GenBank/DDBJ databases">
        <authorList>
            <person name="Kimball J.A."/>
            <person name="Haas M.W."/>
            <person name="Macchietto M."/>
            <person name="Kono T."/>
            <person name="Duquette J."/>
            <person name="Shao M."/>
        </authorList>
    </citation>
    <scope>NUCLEOTIDE SEQUENCE</scope>
    <source>
        <tissue evidence="1">Fresh leaf tissue</tissue>
    </source>
</reference>
<gene>
    <name evidence="1" type="ORF">GUJ93_ZPchr0013g34215</name>
</gene>
<name>A0A8J6BUT8_ZIZPA</name>
<dbReference type="EMBL" id="JAAALK010000079">
    <property type="protein sequence ID" value="KAG8097047.1"/>
    <property type="molecule type" value="Genomic_DNA"/>
</dbReference>